<proteinExistence type="predicted"/>
<accession>A0A183ERG2</accession>
<keyword evidence="2" id="KW-1185">Reference proteome</keyword>
<sequence>MQLATFPAPLIITASPVDWLANDCFDVLTQAVFDDFFEKCAESEDTEEPANLVALFCEICNDAISAIRKVSQRPERTAALKSVLEQLVHEKQAYTLLLKLAKMERTVEELKVEIF</sequence>
<gene>
    <name evidence="1" type="ORF">GPUH_LOCUS23556</name>
</gene>
<reference evidence="1 2" key="2">
    <citation type="submission" date="2018-11" db="EMBL/GenBank/DDBJ databases">
        <authorList>
            <consortium name="Pathogen Informatics"/>
        </authorList>
    </citation>
    <scope>NUCLEOTIDE SEQUENCE [LARGE SCALE GENOMIC DNA]</scope>
</reference>
<dbReference type="AlphaFoldDB" id="A0A183ERG2"/>
<dbReference type="Proteomes" id="UP000271098">
    <property type="component" value="Unassembled WGS sequence"/>
</dbReference>
<dbReference type="EMBL" id="UYRT01098194">
    <property type="protein sequence ID" value="VDN41634.1"/>
    <property type="molecule type" value="Genomic_DNA"/>
</dbReference>
<reference evidence="3" key="1">
    <citation type="submission" date="2016-06" db="UniProtKB">
        <authorList>
            <consortium name="WormBaseParasite"/>
        </authorList>
    </citation>
    <scope>IDENTIFICATION</scope>
</reference>
<evidence type="ECO:0000313" key="2">
    <source>
        <dbReference type="Proteomes" id="UP000271098"/>
    </source>
</evidence>
<evidence type="ECO:0000313" key="1">
    <source>
        <dbReference type="EMBL" id="VDN41634.1"/>
    </source>
</evidence>
<organism evidence="3">
    <name type="scientific">Gongylonema pulchrum</name>
    <dbReference type="NCBI Taxonomy" id="637853"/>
    <lineage>
        <taxon>Eukaryota</taxon>
        <taxon>Metazoa</taxon>
        <taxon>Ecdysozoa</taxon>
        <taxon>Nematoda</taxon>
        <taxon>Chromadorea</taxon>
        <taxon>Rhabditida</taxon>
        <taxon>Spirurina</taxon>
        <taxon>Spiruromorpha</taxon>
        <taxon>Spiruroidea</taxon>
        <taxon>Gongylonematidae</taxon>
        <taxon>Gongylonema</taxon>
    </lineage>
</organism>
<evidence type="ECO:0000313" key="3">
    <source>
        <dbReference type="WBParaSite" id="GPUH_0002358301-mRNA-1"/>
    </source>
</evidence>
<protein>
    <submittedName>
        <fullName evidence="3">Mediator of RNA polymerase II transcription subunit 7</fullName>
    </submittedName>
</protein>
<dbReference type="WBParaSite" id="GPUH_0002358301-mRNA-1">
    <property type="protein sequence ID" value="GPUH_0002358301-mRNA-1"/>
    <property type="gene ID" value="GPUH_0002358301"/>
</dbReference>
<name>A0A183ERG2_9BILA</name>